<dbReference type="Proteomes" id="UP000304148">
    <property type="component" value="Chromosome"/>
</dbReference>
<evidence type="ECO:0000313" key="1">
    <source>
        <dbReference type="EMBL" id="SYX82966.1"/>
    </source>
</evidence>
<dbReference type="EMBL" id="LS992241">
    <property type="protein sequence ID" value="SYX82966.1"/>
    <property type="molecule type" value="Genomic_DNA"/>
</dbReference>
<proteinExistence type="predicted"/>
<protein>
    <submittedName>
        <fullName evidence="1">Uncharacterized protein</fullName>
    </submittedName>
</protein>
<dbReference type="AlphaFoldDB" id="A0A383R9F4"/>
<accession>A0A383R9F4</accession>
<organism evidence="1 2">
    <name type="scientific">Paenibacillus alvei</name>
    <name type="common">Bacillus alvei</name>
    <dbReference type="NCBI Taxonomy" id="44250"/>
    <lineage>
        <taxon>Bacteria</taxon>
        <taxon>Bacillati</taxon>
        <taxon>Bacillota</taxon>
        <taxon>Bacilli</taxon>
        <taxon>Bacillales</taxon>
        <taxon>Paenibacillaceae</taxon>
        <taxon>Paenibacillus</taxon>
    </lineage>
</organism>
<evidence type="ECO:0000313" key="2">
    <source>
        <dbReference type="Proteomes" id="UP000304148"/>
    </source>
</evidence>
<name>A0A383R9F4_PAEAL</name>
<gene>
    <name evidence="1" type="ORF">PBLR_11388</name>
</gene>
<reference evidence="2" key="1">
    <citation type="submission" date="2018-08" db="EMBL/GenBank/DDBJ databases">
        <authorList>
            <person name="Chevrot R."/>
        </authorList>
    </citation>
    <scope>NUCLEOTIDE SEQUENCE [LARGE SCALE GENOMIC DNA]</scope>
</reference>
<dbReference type="RefSeq" id="WP_138185134.1">
    <property type="nucleotide sequence ID" value="NZ_LS992241.1"/>
</dbReference>
<sequence>MDWLSKVEPIKFDPEEIMRIQEMQLKPFRIERIELASVDKISELAILFVAGCVLGSESTMVSLPTRNDCSRTKILEEVAPHFTDIKLIWRDNQLDNINMQHMKEESKQLFLNSDVEMIEIVRDLYRTVDLTKSMHSSHCPIQHYHIDAAAIETLQVNHTKSIKEYICREFMHENEELVFLPSGWFLSDKLKESIFLRFIAGFVPTVHLLADQDSKVIAIECKNLTSRCWNIQSSK</sequence>